<dbReference type="Proteomes" id="UP001631993">
    <property type="component" value="Unassembled WGS sequence"/>
</dbReference>
<dbReference type="InterPro" id="IPR011043">
    <property type="entry name" value="Gal_Oxase/kelch_b-propeller"/>
</dbReference>
<keyword evidence="2" id="KW-0677">Repeat</keyword>
<comment type="caution">
    <text evidence="3">The sequence shown here is derived from an EMBL/GenBank/DDBJ whole genome shotgun (WGS) entry which is preliminary data.</text>
</comment>
<dbReference type="SMART" id="SM00612">
    <property type="entry name" value="Kelch"/>
    <property type="match status" value="6"/>
</dbReference>
<dbReference type="SUPFAM" id="SSF50965">
    <property type="entry name" value="Galactose oxidase, central domain"/>
    <property type="match status" value="1"/>
</dbReference>
<organism evidence="3 4">
    <name type="scientific">Streptomyces galilaeus</name>
    <dbReference type="NCBI Taxonomy" id="33899"/>
    <lineage>
        <taxon>Bacteria</taxon>
        <taxon>Bacillati</taxon>
        <taxon>Actinomycetota</taxon>
        <taxon>Actinomycetes</taxon>
        <taxon>Kitasatosporales</taxon>
        <taxon>Streptomycetaceae</taxon>
        <taxon>Streptomyces</taxon>
    </lineage>
</organism>
<accession>A0ABW9IW74</accession>
<reference evidence="3 4" key="1">
    <citation type="submission" date="2024-12" db="EMBL/GenBank/DDBJ databases">
        <title>Forecasting of Potato common scab and diversities of Pathogenic streptomyces spp. in china.</title>
        <authorList>
            <person name="Handique U."/>
            <person name="Wu J."/>
        </authorList>
    </citation>
    <scope>NUCLEOTIDE SEQUENCE [LARGE SCALE GENOMIC DNA]</scope>
    <source>
        <strain evidence="3 4">ZRIMU1585</strain>
    </source>
</reference>
<protein>
    <submittedName>
        <fullName evidence="3">Kelch repeat-containing protein</fullName>
    </submittedName>
</protein>
<proteinExistence type="predicted"/>
<evidence type="ECO:0000313" key="4">
    <source>
        <dbReference type="Proteomes" id="UP001631993"/>
    </source>
</evidence>
<dbReference type="InterPro" id="IPR037293">
    <property type="entry name" value="Gal_Oxidase_central_sf"/>
</dbReference>
<keyword evidence="1" id="KW-0880">Kelch repeat</keyword>
<dbReference type="PANTHER" id="PTHR46344">
    <property type="entry name" value="OS02G0202900 PROTEIN"/>
    <property type="match status" value="1"/>
</dbReference>
<dbReference type="Gene3D" id="2.130.10.80">
    <property type="entry name" value="Galactose oxidase/kelch, beta-propeller"/>
    <property type="match status" value="5"/>
</dbReference>
<name>A0ABW9IW74_STRGJ</name>
<dbReference type="PANTHER" id="PTHR46344:SF27">
    <property type="entry name" value="KELCH REPEAT SUPERFAMILY PROTEIN"/>
    <property type="match status" value="1"/>
</dbReference>
<dbReference type="RefSeq" id="WP_369280651.1">
    <property type="nucleotide sequence ID" value="NZ_JBJVMW010000032.1"/>
</dbReference>
<dbReference type="InterPro" id="IPR006652">
    <property type="entry name" value="Kelch_1"/>
</dbReference>
<gene>
    <name evidence="3" type="ORF">ACKI1S_42185</name>
</gene>
<dbReference type="EMBL" id="JBJVNE010000031">
    <property type="protein sequence ID" value="MFM9652700.1"/>
    <property type="molecule type" value="Genomic_DNA"/>
</dbReference>
<evidence type="ECO:0000256" key="1">
    <source>
        <dbReference type="ARBA" id="ARBA00022441"/>
    </source>
</evidence>
<sequence length="393" mass="38665">MTSATVAATGQWTSTGALPSARVWSGQHDGPVVLASGKVLVAGGADAVGAALGQVALYDPAAKTWTAAAALHTARRLHTVTLLGSGKVLVTGGITGAATFPSAGLAAAEVFDPTQGTWTATGSLKTGRWGHSAVLLPDKKVLVAGGCTTRSGQSVKALRSAEVYDPGTGAWTEVTAMTDARCGHPALVLNTGKVLVVGGSAPVSRETDAALAFCELYDPASGTGGTWTPTGSLLVARSGHQATLLPDGSVLASGGSPPGAPGNGTFDPFSRATAETFNAVAGAWSAVQDMPAGRGLHRSVSLGGGKVLVVGGTDSPDNGVGYASALIFDAATRNWSPAGGLTAGRWGLAAVPLTGGKVLVTGGITRAGLAAADSGATEVTATSEIFATGSVTP</sequence>
<evidence type="ECO:0000313" key="3">
    <source>
        <dbReference type="EMBL" id="MFM9652700.1"/>
    </source>
</evidence>
<evidence type="ECO:0000256" key="2">
    <source>
        <dbReference type="ARBA" id="ARBA00022737"/>
    </source>
</evidence>
<dbReference type="Pfam" id="PF24681">
    <property type="entry name" value="Kelch_KLHDC2_KLHL20_DRC7"/>
    <property type="match status" value="1"/>
</dbReference>
<keyword evidence="4" id="KW-1185">Reference proteome</keyword>